<dbReference type="RefSeq" id="WP_175034971.1">
    <property type="nucleotide sequence ID" value="NZ_CABVPW010000048.1"/>
</dbReference>
<dbReference type="AlphaFoldDB" id="A0A6P2RRV7"/>
<evidence type="ECO:0000313" key="2">
    <source>
        <dbReference type="Proteomes" id="UP000494218"/>
    </source>
</evidence>
<dbReference type="EMBL" id="CABVPW010000048">
    <property type="protein sequence ID" value="VWC39762.1"/>
    <property type="molecule type" value="Genomic_DNA"/>
</dbReference>
<evidence type="ECO:0000313" key="1">
    <source>
        <dbReference type="EMBL" id="VWC39762.1"/>
    </source>
</evidence>
<proteinExistence type="predicted"/>
<name>A0A6P2RRV7_BURL3</name>
<accession>A0A6P2RRV7</accession>
<reference evidence="1 2" key="1">
    <citation type="submission" date="2019-09" db="EMBL/GenBank/DDBJ databases">
        <authorList>
            <person name="Depoorter E."/>
        </authorList>
    </citation>
    <scope>NUCLEOTIDE SEQUENCE [LARGE SCALE GENOMIC DNA]</scope>
    <source>
        <strain evidence="1">LMG 23254</strain>
    </source>
</reference>
<organism evidence="1 2">
    <name type="scientific">Burkholderia lata (strain ATCC 17760 / DSM 23089 / LMG 22485 / NCIMB 9086 / R18194 / 383)</name>
    <dbReference type="NCBI Taxonomy" id="482957"/>
    <lineage>
        <taxon>Bacteria</taxon>
        <taxon>Pseudomonadati</taxon>
        <taxon>Pseudomonadota</taxon>
        <taxon>Betaproteobacteria</taxon>
        <taxon>Burkholderiales</taxon>
        <taxon>Burkholderiaceae</taxon>
        <taxon>Burkholderia</taxon>
        <taxon>Burkholderia cepacia complex</taxon>
    </lineage>
</organism>
<gene>
    <name evidence="1" type="ORF">BLA23254_06875</name>
</gene>
<dbReference type="Proteomes" id="UP000494218">
    <property type="component" value="Unassembled WGS sequence"/>
</dbReference>
<sequence length="158" mass="18591">MGTVWEYQWEYTDLDSGQVKLYPFWLTKSEGFRSDRLTEGWGRCLAHTRRERVGPPEWREALKVKPYGTRPLPEFEPPMHGELVDLYRRERDQDVRRVILEVVRARRVMAEIEHLVAIVRREYGDGLVAMNLLRCLAQNERWRVGDFGDSKKGGKSGE</sequence>
<protein>
    <submittedName>
        <fullName evidence="1">Uncharacterized protein</fullName>
    </submittedName>
</protein>